<dbReference type="Pfam" id="PF13557">
    <property type="entry name" value="Phenol_MetA_deg"/>
    <property type="match status" value="1"/>
</dbReference>
<evidence type="ECO:0000256" key="1">
    <source>
        <dbReference type="SAM" id="SignalP"/>
    </source>
</evidence>
<name>A0A918JJB3_9BURK</name>
<comment type="caution">
    <text evidence="2">The sequence shown here is derived from an EMBL/GenBank/DDBJ whole genome shotgun (WGS) entry which is preliminary data.</text>
</comment>
<organism evidence="2 3">
    <name type="scientific">Advenella faeciporci</name>
    <dbReference type="NCBI Taxonomy" id="797535"/>
    <lineage>
        <taxon>Bacteria</taxon>
        <taxon>Pseudomonadati</taxon>
        <taxon>Pseudomonadota</taxon>
        <taxon>Betaproteobacteria</taxon>
        <taxon>Burkholderiales</taxon>
        <taxon>Alcaligenaceae</taxon>
    </lineage>
</organism>
<keyword evidence="3" id="KW-1185">Reference proteome</keyword>
<keyword evidence="1" id="KW-0732">Signal</keyword>
<dbReference type="RefSeq" id="WP_189384498.1">
    <property type="nucleotide sequence ID" value="NZ_BAABFY010000054.1"/>
</dbReference>
<reference evidence="2" key="1">
    <citation type="journal article" date="2014" name="Int. J. Syst. Evol. Microbiol.">
        <title>Complete genome sequence of Corynebacterium casei LMG S-19264T (=DSM 44701T), isolated from a smear-ripened cheese.</title>
        <authorList>
            <consortium name="US DOE Joint Genome Institute (JGI-PGF)"/>
            <person name="Walter F."/>
            <person name="Albersmeier A."/>
            <person name="Kalinowski J."/>
            <person name="Ruckert C."/>
        </authorList>
    </citation>
    <scope>NUCLEOTIDE SEQUENCE</scope>
    <source>
        <strain evidence="2">KCTC 23732</strain>
    </source>
</reference>
<feature type="chain" id="PRO_5037918210" evidence="1">
    <location>
        <begin position="25"/>
        <end position="297"/>
    </location>
</feature>
<evidence type="ECO:0000313" key="3">
    <source>
        <dbReference type="Proteomes" id="UP000608345"/>
    </source>
</evidence>
<reference evidence="2" key="2">
    <citation type="submission" date="2020-09" db="EMBL/GenBank/DDBJ databases">
        <authorList>
            <person name="Sun Q."/>
            <person name="Kim S."/>
        </authorList>
    </citation>
    <scope>NUCLEOTIDE SEQUENCE</scope>
    <source>
        <strain evidence="2">KCTC 23732</strain>
    </source>
</reference>
<protein>
    <submittedName>
        <fullName evidence="2">Phenol degradation protein</fullName>
    </submittedName>
</protein>
<dbReference type="InterPro" id="IPR025737">
    <property type="entry name" value="FApF"/>
</dbReference>
<feature type="signal peptide" evidence="1">
    <location>
        <begin position="1"/>
        <end position="24"/>
    </location>
</feature>
<gene>
    <name evidence="2" type="primary">mphX</name>
    <name evidence="2" type="ORF">GCM10011450_11420</name>
</gene>
<accession>A0A918JJB3</accession>
<proteinExistence type="predicted"/>
<evidence type="ECO:0000313" key="2">
    <source>
        <dbReference type="EMBL" id="GGW83233.1"/>
    </source>
</evidence>
<sequence>MINKYVKSVILGVTGSLAMTAAVAGGHYVPGVEGIRGPSLPPAGLYYLGYAVHYDIDNFRTPGTKDRLPGKNDGSVSALVNRLVWVTEQKFLGADYGMEAIVPIINTKLDIGAAGVSDSHAGVGDIYVGPLVLGWHGKQWDAVAAAGLWLDNGSTRHAASPGHGYRSLMLTAGGTYHFDEAKTVSASALMRFERNSKDDNGFRLGNQITLEWGLGKDFSKVQAGLVGYSQWQVSNDKGFGATTHHASRHAVGAELVYPVPSAGMLLKGAFYKEVYARAGTGALPKGTLFRLSLVKAF</sequence>
<dbReference type="Proteomes" id="UP000608345">
    <property type="component" value="Unassembled WGS sequence"/>
</dbReference>
<dbReference type="EMBL" id="BMYS01000006">
    <property type="protein sequence ID" value="GGW83233.1"/>
    <property type="molecule type" value="Genomic_DNA"/>
</dbReference>
<dbReference type="AlphaFoldDB" id="A0A918JJB3"/>